<dbReference type="Pfam" id="PF02759">
    <property type="entry name" value="RUN"/>
    <property type="match status" value="1"/>
</dbReference>
<keyword evidence="4" id="KW-1185">Reference proteome</keyword>
<feature type="region of interest" description="Disordered" evidence="1">
    <location>
        <begin position="483"/>
        <end position="519"/>
    </location>
</feature>
<accession>A0AAE0ZJT5</accession>
<dbReference type="CDD" id="cd17686">
    <property type="entry name" value="RUN_RUBCN"/>
    <property type="match status" value="1"/>
</dbReference>
<gene>
    <name evidence="3" type="ORF">RRG08_052954</name>
</gene>
<feature type="compositionally biased region" description="Polar residues" evidence="1">
    <location>
        <begin position="310"/>
        <end position="343"/>
    </location>
</feature>
<dbReference type="InterPro" id="IPR037213">
    <property type="entry name" value="Run_dom_sf"/>
</dbReference>
<dbReference type="PROSITE" id="PS50826">
    <property type="entry name" value="RUN"/>
    <property type="match status" value="1"/>
</dbReference>
<feature type="compositionally biased region" description="Polar residues" evidence="1">
    <location>
        <begin position="507"/>
        <end position="519"/>
    </location>
</feature>
<organism evidence="3 4">
    <name type="scientific">Elysia crispata</name>
    <name type="common">lettuce slug</name>
    <dbReference type="NCBI Taxonomy" id="231223"/>
    <lineage>
        <taxon>Eukaryota</taxon>
        <taxon>Metazoa</taxon>
        <taxon>Spiralia</taxon>
        <taxon>Lophotrochozoa</taxon>
        <taxon>Mollusca</taxon>
        <taxon>Gastropoda</taxon>
        <taxon>Heterobranchia</taxon>
        <taxon>Euthyneura</taxon>
        <taxon>Panpulmonata</taxon>
        <taxon>Sacoglossa</taxon>
        <taxon>Placobranchoidea</taxon>
        <taxon>Plakobranchidae</taxon>
        <taxon>Elysia</taxon>
    </lineage>
</organism>
<feature type="compositionally biased region" description="Polar residues" evidence="1">
    <location>
        <begin position="763"/>
        <end position="775"/>
    </location>
</feature>
<evidence type="ECO:0000313" key="3">
    <source>
        <dbReference type="EMBL" id="KAK3770613.1"/>
    </source>
</evidence>
<dbReference type="AlphaFoldDB" id="A0AAE0ZJT5"/>
<sequence>MADGEEEEDHERQCQELLLKLKRTTESLLARQSVSGTWTTYGALRRIVADTENILSHRIRSAAATPGSEGSFWGFVQGLKWLCPTLATMIDKVNRHSGALRGGVNGGGGRSNPEAARAWLTESVQDHSFLPQLDVLVRNKEHLQTFYHDDAFLCQEDHVQAMRVCFRAIELNKPALLTDISPHLLRHGQPTSKNDRSLSAPSCRRPGFETLTGAGGAGPLPAGLEASNGRAGLTRTLSGWGTMGNKQPRLDVSYSGHLSRSNLSLTVDPSLGASSLLHQKTLSSPYFVSSLDSPRVLQHLHGDIRDAIRTSASYTPGTGSPRTDQRSNLDPMVSTNSNSSETLAQPDGTPGFEYVRDTGSAPELRVLAEPEVAVVTGQRRATVIASGPVSSSSGKNDPEGRSGSDSTACNSVSTSSTSSTSTLSTSQDDVVGSGHGPAVCGGNQESTGEDTSVCEPGSSSAILRPKSHSDALVYCHHAQDTITDAGRGSARRRSSSNDSPIPHHNEATSSLPGTTANSSRISQDTAVGLDATYLNTNLTCETEYGPDGVLFGFSPPEDRVSPSSERPARESEFKCNTDDERRHSFKGDDLPEPGDSPSGSPVHKDVSYSDNATDAGQPLYSPEGGAKPKTSSGQSEPILAVNDPLLSPCPPMLTEPSRSSASPFNFPQVHSPQSGAFAASPPHYTGIDTSFTESEADLYCFSPPVSPRTDGEAVGRRELALGSANAVSVPMKLPRGGGSVYIPGRGMGMSLDRGLPGISALASAQANDTSTQEASGSGRDPLQAVRVPLDARTSSPLSSGPPRKGHKRWVSDTSVIQVNQQDMLTAGASTKQAEAARGHFTTFSSYSIGYCPNPMALSGAHSLH</sequence>
<comment type="caution">
    <text evidence="3">The sequence shown here is derived from an EMBL/GenBank/DDBJ whole genome shotgun (WGS) entry which is preliminary data.</text>
</comment>
<dbReference type="SUPFAM" id="SSF140741">
    <property type="entry name" value="RUN domain-like"/>
    <property type="match status" value="1"/>
</dbReference>
<feature type="region of interest" description="Disordered" evidence="1">
    <location>
        <begin position="546"/>
        <end position="681"/>
    </location>
</feature>
<feature type="region of interest" description="Disordered" evidence="1">
    <location>
        <begin position="385"/>
        <end position="462"/>
    </location>
</feature>
<reference evidence="3" key="1">
    <citation type="journal article" date="2023" name="G3 (Bethesda)">
        <title>A reference genome for the long-term kleptoplast-retaining sea slug Elysia crispata morphotype clarki.</title>
        <authorList>
            <person name="Eastman K.E."/>
            <person name="Pendleton A.L."/>
            <person name="Shaikh M.A."/>
            <person name="Suttiyut T."/>
            <person name="Ogas R."/>
            <person name="Tomko P."/>
            <person name="Gavelis G."/>
            <person name="Widhalm J.R."/>
            <person name="Wisecaver J.H."/>
        </authorList>
    </citation>
    <scope>NUCLEOTIDE SEQUENCE</scope>
    <source>
        <strain evidence="3">ECLA1</strain>
    </source>
</reference>
<proteinExistence type="predicted"/>
<feature type="compositionally biased region" description="Low complexity" evidence="1">
    <location>
        <begin position="404"/>
        <end position="426"/>
    </location>
</feature>
<dbReference type="InterPro" id="IPR004012">
    <property type="entry name" value="Run_dom"/>
</dbReference>
<protein>
    <recommendedName>
        <fullName evidence="2">RUN domain-containing protein</fullName>
    </recommendedName>
</protein>
<dbReference type="Proteomes" id="UP001283361">
    <property type="component" value="Unassembled WGS sequence"/>
</dbReference>
<feature type="region of interest" description="Disordered" evidence="1">
    <location>
        <begin position="763"/>
        <end position="809"/>
    </location>
</feature>
<feature type="compositionally biased region" description="Polar residues" evidence="1">
    <location>
        <begin position="656"/>
        <end position="674"/>
    </location>
</feature>
<name>A0AAE0ZJT5_9GAST</name>
<dbReference type="Gene3D" id="1.20.58.900">
    <property type="match status" value="1"/>
</dbReference>
<evidence type="ECO:0000259" key="2">
    <source>
        <dbReference type="PROSITE" id="PS50826"/>
    </source>
</evidence>
<feature type="compositionally biased region" description="Basic and acidic residues" evidence="1">
    <location>
        <begin position="556"/>
        <end position="589"/>
    </location>
</feature>
<dbReference type="EMBL" id="JAWDGP010003795">
    <property type="protein sequence ID" value="KAK3770613.1"/>
    <property type="molecule type" value="Genomic_DNA"/>
</dbReference>
<evidence type="ECO:0000313" key="4">
    <source>
        <dbReference type="Proteomes" id="UP001283361"/>
    </source>
</evidence>
<feature type="region of interest" description="Disordered" evidence="1">
    <location>
        <begin position="309"/>
        <end position="356"/>
    </location>
</feature>
<feature type="domain" description="RUN" evidence="2">
    <location>
        <begin position="38"/>
        <end position="181"/>
    </location>
</feature>
<evidence type="ECO:0000256" key="1">
    <source>
        <dbReference type="SAM" id="MobiDB-lite"/>
    </source>
</evidence>